<evidence type="ECO:0000313" key="1">
    <source>
        <dbReference type="EMBL" id="ESP90315.1"/>
    </source>
</evidence>
<proteinExistence type="predicted"/>
<dbReference type="AlphaFoldDB" id="V4HHQ9"/>
<accession>V4HHQ9</accession>
<sequence>MGLGKNRRKNAKGLNKWANLDEEVTHKINFTSTGGIIWPLTS</sequence>
<organism evidence="1 2">
    <name type="scientific">Pseudoalteromonas luteoviolacea (strain 2ta16)</name>
    <dbReference type="NCBI Taxonomy" id="1353533"/>
    <lineage>
        <taxon>Bacteria</taxon>
        <taxon>Pseudomonadati</taxon>
        <taxon>Pseudomonadota</taxon>
        <taxon>Gammaproteobacteria</taxon>
        <taxon>Alteromonadales</taxon>
        <taxon>Pseudoalteromonadaceae</taxon>
        <taxon>Pseudoalteromonas</taxon>
    </lineage>
</organism>
<gene>
    <name evidence="1" type="ORF">PL2TA16_02002</name>
</gene>
<dbReference type="Proteomes" id="UP000017820">
    <property type="component" value="Unassembled WGS sequence"/>
</dbReference>
<dbReference type="EMBL" id="AUSV01000136">
    <property type="protein sequence ID" value="ESP90315.1"/>
    <property type="molecule type" value="Genomic_DNA"/>
</dbReference>
<name>V4HHQ9_PSEL2</name>
<reference evidence="1 2" key="1">
    <citation type="submission" date="2013-07" db="EMBL/GenBank/DDBJ databases">
        <title>Draft genome sequence of Pseudoalteromonas luteoviolacea 2ta16.</title>
        <authorList>
            <person name="Allen E.E."/>
            <person name="Azam F."/>
            <person name="Podell S."/>
        </authorList>
    </citation>
    <scope>NUCLEOTIDE SEQUENCE [LARGE SCALE GENOMIC DNA]</scope>
    <source>
        <strain evidence="1 2">2ta16</strain>
    </source>
</reference>
<comment type="caution">
    <text evidence="1">The sequence shown here is derived from an EMBL/GenBank/DDBJ whole genome shotgun (WGS) entry which is preliminary data.</text>
</comment>
<protein>
    <submittedName>
        <fullName evidence="1">Uncharacterized protein</fullName>
    </submittedName>
</protein>
<evidence type="ECO:0000313" key="2">
    <source>
        <dbReference type="Proteomes" id="UP000017820"/>
    </source>
</evidence>